<comment type="caution">
    <text evidence="10">The sequence shown here is derived from an EMBL/GenBank/DDBJ whole genome shotgun (WGS) entry which is preliminary data.</text>
</comment>
<comment type="subcellular location">
    <subcellularLocation>
        <location evidence="1 7">Cell outer membrane</location>
        <topology evidence="1 7">Multi-pass membrane protein</topology>
    </subcellularLocation>
</comment>
<dbReference type="OrthoDB" id="1094723at2"/>
<dbReference type="PROSITE" id="PS52016">
    <property type="entry name" value="TONB_DEPENDENT_REC_3"/>
    <property type="match status" value="1"/>
</dbReference>
<evidence type="ECO:0000256" key="1">
    <source>
        <dbReference type="ARBA" id="ARBA00004571"/>
    </source>
</evidence>
<evidence type="ECO:0000256" key="3">
    <source>
        <dbReference type="ARBA" id="ARBA00022452"/>
    </source>
</evidence>
<dbReference type="Gene3D" id="2.170.130.10">
    <property type="entry name" value="TonB-dependent receptor, plug domain"/>
    <property type="match status" value="1"/>
</dbReference>
<dbReference type="InterPro" id="IPR036942">
    <property type="entry name" value="Beta-barrel_TonB_sf"/>
</dbReference>
<evidence type="ECO:0000256" key="2">
    <source>
        <dbReference type="ARBA" id="ARBA00022448"/>
    </source>
</evidence>
<accession>A0A4V3D1G8</accession>
<dbReference type="InterPro" id="IPR011662">
    <property type="entry name" value="Secretin/TonB_short_N"/>
</dbReference>
<evidence type="ECO:0000256" key="7">
    <source>
        <dbReference type="PROSITE-ProRule" id="PRU01360"/>
    </source>
</evidence>
<evidence type="ECO:0000313" key="11">
    <source>
        <dbReference type="Proteomes" id="UP000295620"/>
    </source>
</evidence>
<evidence type="ECO:0000259" key="9">
    <source>
        <dbReference type="SMART" id="SM00965"/>
    </source>
</evidence>
<feature type="domain" description="Secretin/TonB short N-terminal" evidence="9">
    <location>
        <begin position="80"/>
        <end position="131"/>
    </location>
</feature>
<gene>
    <name evidence="10" type="ORF">ATK78_0268</name>
</gene>
<keyword evidence="3 7" id="KW-1134">Transmembrane beta strand</keyword>
<keyword evidence="11" id="KW-1185">Reference proteome</keyword>
<name>A0A4V3D1G8_9SPHI</name>
<keyword evidence="6 7" id="KW-0998">Cell outer membrane</keyword>
<evidence type="ECO:0000256" key="6">
    <source>
        <dbReference type="ARBA" id="ARBA00023237"/>
    </source>
</evidence>
<sequence>MNFSAEAARNGDSIFRKYHHFLIYCMRITLLICFVTTLSLQVVFATAANGQGMANVNVSIELDNEDLISAIKKIENSTNFRFLYKPADVKDINHLNLNLRSVSVEGLMKQLLAGSSLTFKQIDDRILITKNANLTRKQIAASTGSLVVADTIISGTVFDAKTKDRITGATILQKNTKNMVLTDGRGNFRISSSLGSVLLISYIGYETQEVTITQKVLEIRLSESAQSLKGVVVTGIFAQSKSTFTGAARTFNGEELSKVSNNNVLTALKSLDPSFQMPENLNLGSNPNVLPDVVLRGGNTLVDTRQATATADPFNYQSAPNAPLFILDGFETSLQRINDLDMNRIASVTILKDAGATAIYGSRGANGVIVIEQVRPVEGKLRFTYNASTVIEAPDITGYDLLNAQEKFDLEDRSGVFSNTFNTTQNALDLVRSNRLAAVKSGVNTHWISKPLRTGIGQKHNIYAEGGADAVTYGLNLTYDQKSGVMKGSDRTTTTGNSFISYRLKNFQFRNDLTLSFNKANNSPYGSFRQYTQLNPYWNPYDANGDLKVYLEEVIDPQTGLRVGPNLTDYYNNLNGYVGRPVNPLYNASLNIKDQTTYKRISNNFETRWQAKEWLRLTGRLSYTQQSDESDIFLPAQHSSFANITTFEKGSYTKGYGETQRIEGFFTGEANKNFGKHFVSGSATFNVQENSYNNQSFRVVGFSNPNLDELVLGNQYPANTRPAGSESVSRSIGTLARVAYAYDNRYLFDATYRLDGSSLFGSDKRFAPFWSLGAGWNLHNEEFLKDNSAVNELKLRYTIGTTGSQSFESYKGITTSLYYTDRDYRGVIASYLLGYGNSALAWQKTLKNNVGLDFTLFNRFSVTANYFADRTKGSIAFISSAPSSGFPGYYDNMGDVVNKGYEVYARYNLIAKPANRNNWSVFTNLAHVTNKIEKISSTIRALNNRANTSLSATPLPRYAEGQSVNVIWGVQSLGIDPASGNELFRKRDGSITTTYDPADQVIIGDATPKFRGNIGTNLEIDGIGFNIYLAFNVGGDTYNQTLVDRVENVNVNQYNVDRRVAESRWQKPGDVSLYRAIVNYAGTTSPPITYVTSRFVQKNNFIAGESASLYYRFSNQLNKRLGLQNTKVTLFTSDVFRLASIKRERGLDYPFSRSYTIQLQTTF</sequence>
<dbReference type="InterPro" id="IPR012910">
    <property type="entry name" value="Plug_dom"/>
</dbReference>
<proteinExistence type="inferred from homology"/>
<dbReference type="InterPro" id="IPR039426">
    <property type="entry name" value="TonB-dep_rcpt-like"/>
</dbReference>
<dbReference type="SUPFAM" id="SSF49464">
    <property type="entry name" value="Carboxypeptidase regulatory domain-like"/>
    <property type="match status" value="1"/>
</dbReference>
<dbReference type="EMBL" id="SNYC01000003">
    <property type="protein sequence ID" value="TDQ11153.1"/>
    <property type="molecule type" value="Genomic_DNA"/>
</dbReference>
<dbReference type="Gene3D" id="2.60.40.1120">
    <property type="entry name" value="Carboxypeptidase-like, regulatory domain"/>
    <property type="match status" value="1"/>
</dbReference>
<evidence type="ECO:0000256" key="5">
    <source>
        <dbReference type="ARBA" id="ARBA00023136"/>
    </source>
</evidence>
<protein>
    <submittedName>
        <fullName evidence="10">TonB-linked SusC/RagA family outer membrane protein</fullName>
    </submittedName>
</protein>
<evidence type="ECO:0000256" key="8">
    <source>
        <dbReference type="SAM" id="Phobius"/>
    </source>
</evidence>
<dbReference type="SMART" id="SM00965">
    <property type="entry name" value="STN"/>
    <property type="match status" value="1"/>
</dbReference>
<dbReference type="NCBIfam" id="TIGR04056">
    <property type="entry name" value="OMP_RagA_SusC"/>
    <property type="match status" value="1"/>
</dbReference>
<dbReference type="Pfam" id="PF13715">
    <property type="entry name" value="CarbopepD_reg_2"/>
    <property type="match status" value="1"/>
</dbReference>
<dbReference type="AlphaFoldDB" id="A0A4V3D1G8"/>
<dbReference type="InterPro" id="IPR023996">
    <property type="entry name" value="TonB-dep_OMP_SusC/RagA"/>
</dbReference>
<reference evidence="10 11" key="1">
    <citation type="submission" date="2019-03" db="EMBL/GenBank/DDBJ databases">
        <title>Genomic Encyclopedia of Archaeal and Bacterial Type Strains, Phase II (KMG-II): from individual species to whole genera.</title>
        <authorList>
            <person name="Goeker M."/>
        </authorList>
    </citation>
    <scope>NUCLEOTIDE SEQUENCE [LARGE SCALE GENOMIC DNA]</scope>
    <source>
        <strain evidence="10 11">DSM 19035</strain>
    </source>
</reference>
<keyword evidence="2 7" id="KW-0813">Transport</keyword>
<dbReference type="RefSeq" id="WP_133574250.1">
    <property type="nucleotide sequence ID" value="NZ_SNYC01000003.1"/>
</dbReference>
<dbReference type="InterPro" id="IPR023997">
    <property type="entry name" value="TonB-dep_OMP_SusC/RagA_CS"/>
</dbReference>
<dbReference type="NCBIfam" id="TIGR04057">
    <property type="entry name" value="SusC_RagA_signa"/>
    <property type="match status" value="1"/>
</dbReference>
<keyword evidence="4 7" id="KW-0812">Transmembrane</keyword>
<comment type="similarity">
    <text evidence="7">Belongs to the TonB-dependent receptor family.</text>
</comment>
<keyword evidence="5 7" id="KW-0472">Membrane</keyword>
<dbReference type="Proteomes" id="UP000295620">
    <property type="component" value="Unassembled WGS sequence"/>
</dbReference>
<dbReference type="InterPro" id="IPR008969">
    <property type="entry name" value="CarboxyPept-like_regulatory"/>
</dbReference>
<evidence type="ECO:0000256" key="4">
    <source>
        <dbReference type="ARBA" id="ARBA00022692"/>
    </source>
</evidence>
<feature type="transmembrane region" description="Helical" evidence="8">
    <location>
        <begin position="21"/>
        <end position="44"/>
    </location>
</feature>
<dbReference type="Pfam" id="PF07715">
    <property type="entry name" value="Plug"/>
    <property type="match status" value="1"/>
</dbReference>
<evidence type="ECO:0000313" key="10">
    <source>
        <dbReference type="EMBL" id="TDQ11153.1"/>
    </source>
</evidence>
<keyword evidence="8" id="KW-1133">Transmembrane helix</keyword>
<dbReference type="InterPro" id="IPR037066">
    <property type="entry name" value="Plug_dom_sf"/>
</dbReference>
<dbReference type="SUPFAM" id="SSF56935">
    <property type="entry name" value="Porins"/>
    <property type="match status" value="1"/>
</dbReference>
<dbReference type="GO" id="GO:0009279">
    <property type="term" value="C:cell outer membrane"/>
    <property type="evidence" value="ECO:0007669"/>
    <property type="project" value="UniProtKB-SubCell"/>
</dbReference>
<dbReference type="Gene3D" id="2.40.170.20">
    <property type="entry name" value="TonB-dependent receptor, beta-barrel domain"/>
    <property type="match status" value="1"/>
</dbReference>
<organism evidence="10 11">
    <name type="scientific">Pedobacter metabolipauper</name>
    <dbReference type="NCBI Taxonomy" id="425513"/>
    <lineage>
        <taxon>Bacteria</taxon>
        <taxon>Pseudomonadati</taxon>
        <taxon>Bacteroidota</taxon>
        <taxon>Sphingobacteriia</taxon>
        <taxon>Sphingobacteriales</taxon>
        <taxon>Sphingobacteriaceae</taxon>
        <taxon>Pedobacter</taxon>
    </lineage>
</organism>